<evidence type="ECO:0000313" key="2">
    <source>
        <dbReference type="Proteomes" id="UP000479000"/>
    </source>
</evidence>
<sequence>MNGKGRMATPAISSGLVKGVSSYCHNFPSKSCDPSMAYHDCPTLQKIVYLIRKASKSIVILQVRRYVRFPGQPWDLAPIAPIAPLTPVAPRSPRLVFRDSVTPDLQTPAQLPVWTQNSLVPPEEPQQ</sequence>
<protein>
    <submittedName>
        <fullName evidence="1">Uncharacterized protein</fullName>
    </submittedName>
</protein>
<reference evidence="1 2" key="1">
    <citation type="submission" date="2020-02" db="EMBL/GenBank/DDBJ databases">
        <authorList>
            <person name="Ferguson B K."/>
        </authorList>
    </citation>
    <scope>NUCLEOTIDE SEQUENCE [LARGE SCALE GENOMIC DNA]</scope>
</reference>
<gene>
    <name evidence="1" type="ORF">NTEN_LOCUS12618</name>
</gene>
<accession>A0A6H5GWN9</accession>
<evidence type="ECO:0000313" key="1">
    <source>
        <dbReference type="EMBL" id="CAB0007320.1"/>
    </source>
</evidence>
<dbReference type="Proteomes" id="UP000479000">
    <property type="component" value="Unassembled WGS sequence"/>
</dbReference>
<keyword evidence="2" id="KW-1185">Reference proteome</keyword>
<feature type="non-terminal residue" evidence="1">
    <location>
        <position position="127"/>
    </location>
</feature>
<dbReference type="AlphaFoldDB" id="A0A6H5GWN9"/>
<organism evidence="1 2">
    <name type="scientific">Nesidiocoris tenuis</name>
    <dbReference type="NCBI Taxonomy" id="355587"/>
    <lineage>
        <taxon>Eukaryota</taxon>
        <taxon>Metazoa</taxon>
        <taxon>Ecdysozoa</taxon>
        <taxon>Arthropoda</taxon>
        <taxon>Hexapoda</taxon>
        <taxon>Insecta</taxon>
        <taxon>Pterygota</taxon>
        <taxon>Neoptera</taxon>
        <taxon>Paraneoptera</taxon>
        <taxon>Hemiptera</taxon>
        <taxon>Heteroptera</taxon>
        <taxon>Panheteroptera</taxon>
        <taxon>Cimicomorpha</taxon>
        <taxon>Miridae</taxon>
        <taxon>Dicyphina</taxon>
        <taxon>Nesidiocoris</taxon>
    </lineage>
</organism>
<proteinExistence type="predicted"/>
<dbReference type="EMBL" id="CADCXU010018972">
    <property type="protein sequence ID" value="CAB0007320.1"/>
    <property type="molecule type" value="Genomic_DNA"/>
</dbReference>
<name>A0A6H5GWN9_9HEMI</name>